<dbReference type="EMBL" id="AJWY01004422">
    <property type="protein sequence ID" value="EKC72424.1"/>
    <property type="molecule type" value="Genomic_DNA"/>
</dbReference>
<sequence>MIIIPQNVLKNPVRDIGWNYLQSTLPNSIIINYGDNDTFPLWNNQESTAYVPTCGS</sequence>
<dbReference type="AlphaFoldDB" id="K1TXT7"/>
<protein>
    <submittedName>
        <fullName evidence="1">Uncharacterized protein</fullName>
    </submittedName>
</protein>
<accession>K1TXT7</accession>
<gene>
    <name evidence="1" type="ORF">LEA_06752</name>
</gene>
<reference evidence="1" key="1">
    <citation type="journal article" date="2013" name="Environ. Microbiol.">
        <title>Microbiota from the distal guts of lean and obese adolescents exhibit partial functional redundancy besides clear differences in community structure.</title>
        <authorList>
            <person name="Ferrer M."/>
            <person name="Ruiz A."/>
            <person name="Lanza F."/>
            <person name="Haange S.B."/>
            <person name="Oberbach A."/>
            <person name="Till H."/>
            <person name="Bargiela R."/>
            <person name="Campoy C."/>
            <person name="Segura M.T."/>
            <person name="Richter M."/>
            <person name="von Bergen M."/>
            <person name="Seifert J."/>
            <person name="Suarez A."/>
        </authorList>
    </citation>
    <scope>NUCLEOTIDE SEQUENCE</scope>
</reference>
<name>K1TXT7_9ZZZZ</name>
<evidence type="ECO:0000313" key="1">
    <source>
        <dbReference type="EMBL" id="EKC72424.1"/>
    </source>
</evidence>
<proteinExistence type="predicted"/>
<comment type="caution">
    <text evidence="1">The sequence shown here is derived from an EMBL/GenBank/DDBJ whole genome shotgun (WGS) entry which is preliminary data.</text>
</comment>
<organism evidence="1">
    <name type="scientific">human gut metagenome</name>
    <dbReference type="NCBI Taxonomy" id="408170"/>
    <lineage>
        <taxon>unclassified sequences</taxon>
        <taxon>metagenomes</taxon>
        <taxon>organismal metagenomes</taxon>
    </lineage>
</organism>